<name>A0A6A5KSN4_9PLEO</name>
<dbReference type="PROSITE" id="PS50800">
    <property type="entry name" value="SAP"/>
    <property type="match status" value="1"/>
</dbReference>
<accession>A0A6A5KSN4</accession>
<evidence type="ECO:0000313" key="3">
    <source>
        <dbReference type="EMBL" id="KAF1839237.1"/>
    </source>
</evidence>
<dbReference type="InterPro" id="IPR015242">
    <property type="entry name" value="Ydc2_cat"/>
</dbReference>
<evidence type="ECO:0000259" key="2">
    <source>
        <dbReference type="PROSITE" id="PS50800"/>
    </source>
</evidence>
<organism evidence="3 4">
    <name type="scientific">Decorospora gaudefroyi</name>
    <dbReference type="NCBI Taxonomy" id="184978"/>
    <lineage>
        <taxon>Eukaryota</taxon>
        <taxon>Fungi</taxon>
        <taxon>Dikarya</taxon>
        <taxon>Ascomycota</taxon>
        <taxon>Pezizomycotina</taxon>
        <taxon>Dothideomycetes</taxon>
        <taxon>Pleosporomycetidae</taxon>
        <taxon>Pleosporales</taxon>
        <taxon>Pleosporineae</taxon>
        <taxon>Pleosporaceae</taxon>
        <taxon>Decorospora</taxon>
    </lineage>
</organism>
<dbReference type="GO" id="GO:0005739">
    <property type="term" value="C:mitochondrion"/>
    <property type="evidence" value="ECO:0007669"/>
    <property type="project" value="TreeGrafter"/>
</dbReference>
<dbReference type="InterPro" id="IPR012337">
    <property type="entry name" value="RNaseH-like_sf"/>
</dbReference>
<gene>
    <name evidence="3" type="ORF">BDW02DRAFT_564219</name>
</gene>
<keyword evidence="4" id="KW-1185">Reference proteome</keyword>
<dbReference type="OrthoDB" id="5552842at2759"/>
<dbReference type="GO" id="GO:0070336">
    <property type="term" value="F:flap-structured DNA binding"/>
    <property type="evidence" value="ECO:0007669"/>
    <property type="project" value="TreeGrafter"/>
</dbReference>
<feature type="compositionally biased region" description="Polar residues" evidence="1">
    <location>
        <begin position="230"/>
        <end position="242"/>
    </location>
</feature>
<dbReference type="PANTHER" id="PTHR28072:SF1">
    <property type="entry name" value="CRUCIFORM CUTTING ENDONUCLEASE 1, MITOCHONDRIAL-RELATED"/>
    <property type="match status" value="1"/>
</dbReference>
<proteinExistence type="predicted"/>
<dbReference type="AlphaFoldDB" id="A0A6A5KSN4"/>
<evidence type="ECO:0000313" key="4">
    <source>
        <dbReference type="Proteomes" id="UP000800040"/>
    </source>
</evidence>
<feature type="region of interest" description="Disordered" evidence="1">
    <location>
        <begin position="230"/>
        <end position="265"/>
    </location>
</feature>
<sequence>MAPKPKSVTAKALQALLTRIGTASSGTKATLQDRFAQDLRRSRLVLHRPEWEDLRPRGRKLRMISIDMGIKNLAFCDAEISYPRKDSLDATMEVLRWEKIDLLSAKLDPQREDTVDMDEYTDPYSSTSLSKTAYWLVKDTILARAPDIILIEKQRWRSGSGSAIQQWTLRVNTLEGMLWAVLQTLYVEGKNENSSSVGSKRKNNYEVFAVDPKRVGQYWLAQYAGRLANSKASTAGSTTRTNEGVEEQENEATPKKKPSRTKAEKKVRIALLRSWLTSTPPSTAPTTHPTTPKISFKISENAASTLQSLVSPSKPTRRKKGTETVTEGVVAADEIGDTEIKKLDDITECFLQAAAWVSWESNRLQLLRVHDTKRGDGTELELDDETMLEMVNEVGEG</sequence>
<dbReference type="InterPro" id="IPR003034">
    <property type="entry name" value="SAP_dom"/>
</dbReference>
<feature type="domain" description="SAP" evidence="2">
    <location>
        <begin position="5"/>
        <end position="39"/>
    </location>
</feature>
<dbReference type="InterPro" id="IPR036397">
    <property type="entry name" value="RNaseH_sf"/>
</dbReference>
<protein>
    <submittedName>
        <fullName evidence="3">Ribonuclease H-like protein</fullName>
    </submittedName>
</protein>
<dbReference type="SUPFAM" id="SSF53098">
    <property type="entry name" value="Ribonuclease H-like"/>
    <property type="match status" value="1"/>
</dbReference>
<dbReference type="GO" id="GO:0000403">
    <property type="term" value="F:Y-form DNA binding"/>
    <property type="evidence" value="ECO:0007669"/>
    <property type="project" value="TreeGrafter"/>
</dbReference>
<dbReference type="EMBL" id="ML975246">
    <property type="protein sequence ID" value="KAF1839237.1"/>
    <property type="molecule type" value="Genomic_DNA"/>
</dbReference>
<dbReference type="InterPro" id="IPR039197">
    <property type="entry name" value="Mrs1/Cce1"/>
</dbReference>
<reference evidence="3" key="1">
    <citation type="submission" date="2020-01" db="EMBL/GenBank/DDBJ databases">
        <authorList>
            <consortium name="DOE Joint Genome Institute"/>
            <person name="Haridas S."/>
            <person name="Albert R."/>
            <person name="Binder M."/>
            <person name="Bloem J."/>
            <person name="Labutti K."/>
            <person name="Salamov A."/>
            <person name="Andreopoulos B."/>
            <person name="Baker S.E."/>
            <person name="Barry K."/>
            <person name="Bills G."/>
            <person name="Bluhm B.H."/>
            <person name="Cannon C."/>
            <person name="Castanera R."/>
            <person name="Culley D.E."/>
            <person name="Daum C."/>
            <person name="Ezra D."/>
            <person name="Gonzalez J.B."/>
            <person name="Henrissat B."/>
            <person name="Kuo A."/>
            <person name="Liang C."/>
            <person name="Lipzen A."/>
            <person name="Lutzoni F."/>
            <person name="Magnuson J."/>
            <person name="Mondo S."/>
            <person name="Nolan M."/>
            <person name="Ohm R."/>
            <person name="Pangilinan J."/>
            <person name="Park H.-J."/>
            <person name="Ramirez L."/>
            <person name="Alfaro M."/>
            <person name="Sun H."/>
            <person name="Tritt A."/>
            <person name="Yoshinaga Y."/>
            <person name="Zwiers L.-H."/>
            <person name="Turgeon B.G."/>
            <person name="Goodwin S.B."/>
            <person name="Spatafora J.W."/>
            <person name="Crous P.W."/>
            <person name="Grigoriev I.V."/>
        </authorList>
    </citation>
    <scope>NUCLEOTIDE SEQUENCE</scope>
    <source>
        <strain evidence="3">P77</strain>
    </source>
</reference>
<dbReference type="CDD" id="cd16963">
    <property type="entry name" value="CCE1"/>
    <property type="match status" value="1"/>
</dbReference>
<evidence type="ECO:0000256" key="1">
    <source>
        <dbReference type="SAM" id="MobiDB-lite"/>
    </source>
</evidence>
<dbReference type="Proteomes" id="UP000800040">
    <property type="component" value="Unassembled WGS sequence"/>
</dbReference>
<dbReference type="GO" id="GO:0004520">
    <property type="term" value="F:DNA endonuclease activity"/>
    <property type="evidence" value="ECO:0007669"/>
    <property type="project" value="TreeGrafter"/>
</dbReference>
<dbReference type="GO" id="GO:0000402">
    <property type="term" value="F:crossed form four-way junction DNA binding"/>
    <property type="evidence" value="ECO:0007669"/>
    <property type="project" value="TreeGrafter"/>
</dbReference>
<dbReference type="Pfam" id="PF09159">
    <property type="entry name" value="Ydc2-catalyt"/>
    <property type="match status" value="1"/>
</dbReference>
<dbReference type="Gene3D" id="3.30.420.10">
    <property type="entry name" value="Ribonuclease H-like superfamily/Ribonuclease H"/>
    <property type="match status" value="1"/>
</dbReference>
<dbReference type="PANTHER" id="PTHR28072">
    <property type="entry name" value="CRUCIFORM CUTTING ENDONUCLEASE 1, MITOCHONDRIAL-RELATED"/>
    <property type="match status" value="1"/>
</dbReference>